<sequence>MSSVKIKLNTSGVRELLRSSELQEECVSYAQQIQAAAGEHFAVENRNYPERRGAAVYPADDEGYYDNMKNNTLVKAMGAAKGK</sequence>
<reference evidence="1" key="1">
    <citation type="submission" date="2021-02" db="EMBL/GenBank/DDBJ databases">
        <title>Metagenome-assembled genomes from human diarrheal sample B26.</title>
        <authorList>
            <person name="Ateba T.P."/>
            <person name="Alayande K.A."/>
            <person name="Mwanza M."/>
        </authorList>
    </citation>
    <scope>NUCLEOTIDE SEQUENCE</scope>
    <source>
        <strain evidence="1">06WH</strain>
    </source>
</reference>
<dbReference type="AlphaFoldDB" id="A0A938ZEG3"/>
<organism evidence="1 2">
    <name type="scientific">Fusicatenibacter saccharivorans</name>
    <dbReference type="NCBI Taxonomy" id="1150298"/>
    <lineage>
        <taxon>Bacteria</taxon>
        <taxon>Bacillati</taxon>
        <taxon>Bacillota</taxon>
        <taxon>Clostridia</taxon>
        <taxon>Lachnospirales</taxon>
        <taxon>Lachnospiraceae</taxon>
        <taxon>Fusicatenibacter</taxon>
    </lineage>
</organism>
<gene>
    <name evidence="1" type="ORF">JTJ23_12885</name>
</gene>
<protein>
    <submittedName>
        <fullName evidence="1">Uncharacterized protein</fullName>
    </submittedName>
</protein>
<evidence type="ECO:0000313" key="2">
    <source>
        <dbReference type="Proteomes" id="UP000737612"/>
    </source>
</evidence>
<dbReference type="EMBL" id="JAFHBD010000063">
    <property type="protein sequence ID" value="MBN2954452.1"/>
    <property type="molecule type" value="Genomic_DNA"/>
</dbReference>
<proteinExistence type="predicted"/>
<accession>A0A938ZEG3</accession>
<name>A0A938ZEG3_9FIRM</name>
<evidence type="ECO:0000313" key="1">
    <source>
        <dbReference type="EMBL" id="MBN2954452.1"/>
    </source>
</evidence>
<comment type="caution">
    <text evidence="1">The sequence shown here is derived from an EMBL/GenBank/DDBJ whole genome shotgun (WGS) entry which is preliminary data.</text>
</comment>
<dbReference type="Proteomes" id="UP000737612">
    <property type="component" value="Unassembled WGS sequence"/>
</dbReference>